<dbReference type="Gene3D" id="2.60.120.200">
    <property type="match status" value="1"/>
</dbReference>
<protein>
    <recommendedName>
        <fullName evidence="2">LamG-like jellyroll fold domain-containing protein</fullName>
    </recommendedName>
</protein>
<accession>A0A383BZQ6</accession>
<gene>
    <name evidence="1" type="ORF">METZ01_LOCUS478580</name>
</gene>
<sequence>HIFAEAYQAPVNEWTNVAVTMDWINQVAIMYINGEVFSVRNIGVNNTDTIINNDQPLIIGSYEIGTYTFIGNIDDINIWDIPLSEEEILLNMYAVSNLNTLDPNLIGYWKFNEGGGDLVYDHSGFGNHGTIQNAEWSENVPDYTAYNCTDEYAGNWNPDATYNDGSCSGYPEDNEVTSVSFDGAGSNGHVSVSGSVIDTDVFTFETWLYPTDVNGWRAIRNEVGWSQGDVHFQFMNGKLEFSL</sequence>
<reference evidence="1" key="1">
    <citation type="submission" date="2018-05" db="EMBL/GenBank/DDBJ databases">
        <authorList>
            <person name="Lanie J.A."/>
            <person name="Ng W.-L."/>
            <person name="Kazmierczak K.M."/>
            <person name="Andrzejewski T.M."/>
            <person name="Davidsen T.M."/>
            <person name="Wayne K.J."/>
            <person name="Tettelin H."/>
            <person name="Glass J.I."/>
            <person name="Rusch D."/>
            <person name="Podicherti R."/>
            <person name="Tsui H.-C.T."/>
            <person name="Winkler M.E."/>
        </authorList>
    </citation>
    <scope>NUCLEOTIDE SEQUENCE</scope>
</reference>
<name>A0A383BZQ6_9ZZZZ</name>
<proteinExistence type="predicted"/>
<feature type="non-terminal residue" evidence="1">
    <location>
        <position position="1"/>
    </location>
</feature>
<evidence type="ECO:0000313" key="1">
    <source>
        <dbReference type="EMBL" id="SVE25726.1"/>
    </source>
</evidence>
<dbReference type="EMBL" id="UINC01204824">
    <property type="protein sequence ID" value="SVE25726.1"/>
    <property type="molecule type" value="Genomic_DNA"/>
</dbReference>
<dbReference type="SUPFAM" id="SSF49899">
    <property type="entry name" value="Concanavalin A-like lectins/glucanases"/>
    <property type="match status" value="2"/>
</dbReference>
<feature type="non-terminal residue" evidence="1">
    <location>
        <position position="243"/>
    </location>
</feature>
<evidence type="ECO:0008006" key="2">
    <source>
        <dbReference type="Google" id="ProtNLM"/>
    </source>
</evidence>
<dbReference type="InterPro" id="IPR013320">
    <property type="entry name" value="ConA-like_dom_sf"/>
</dbReference>
<dbReference type="Pfam" id="PF13385">
    <property type="entry name" value="Laminin_G_3"/>
    <property type="match status" value="1"/>
</dbReference>
<organism evidence="1">
    <name type="scientific">marine metagenome</name>
    <dbReference type="NCBI Taxonomy" id="408172"/>
    <lineage>
        <taxon>unclassified sequences</taxon>
        <taxon>metagenomes</taxon>
        <taxon>ecological metagenomes</taxon>
    </lineage>
</organism>
<dbReference type="AlphaFoldDB" id="A0A383BZQ6"/>